<evidence type="ECO:0000256" key="7">
    <source>
        <dbReference type="ARBA" id="ARBA00023136"/>
    </source>
</evidence>
<dbReference type="InterPro" id="IPR038731">
    <property type="entry name" value="RgtA/B/C-like"/>
</dbReference>
<reference evidence="11" key="1">
    <citation type="submission" date="2017-06" db="EMBL/GenBank/DDBJ databases">
        <authorList>
            <person name="Varghese N."/>
            <person name="Submissions S."/>
        </authorList>
    </citation>
    <scope>NUCLEOTIDE SEQUENCE [LARGE SCALE GENOMIC DNA]</scope>
    <source>
        <strain evidence="11">DSM 15668</strain>
    </source>
</reference>
<protein>
    <submittedName>
        <fullName evidence="10">4-amino-4-deoxy-L-arabinose transferase</fullName>
    </submittedName>
</protein>
<comment type="subcellular location">
    <subcellularLocation>
        <location evidence="1">Cell membrane</location>
        <topology evidence="1">Multi-pass membrane protein</topology>
    </subcellularLocation>
</comment>
<keyword evidence="5 8" id="KW-0812">Transmembrane</keyword>
<evidence type="ECO:0000256" key="1">
    <source>
        <dbReference type="ARBA" id="ARBA00004651"/>
    </source>
</evidence>
<dbReference type="GO" id="GO:0016763">
    <property type="term" value="F:pentosyltransferase activity"/>
    <property type="evidence" value="ECO:0007669"/>
    <property type="project" value="TreeGrafter"/>
</dbReference>
<keyword evidence="2" id="KW-1003">Cell membrane</keyword>
<dbReference type="AlphaFoldDB" id="A0A238YEY7"/>
<keyword evidence="6 8" id="KW-1133">Transmembrane helix</keyword>
<organism evidence="10 11">
    <name type="scientific">Desulfurobacterium atlanticum</name>
    <dbReference type="NCBI Taxonomy" id="240169"/>
    <lineage>
        <taxon>Bacteria</taxon>
        <taxon>Pseudomonadati</taxon>
        <taxon>Aquificota</taxon>
        <taxon>Aquificia</taxon>
        <taxon>Desulfurobacteriales</taxon>
        <taxon>Desulfurobacteriaceae</taxon>
        <taxon>Desulfurobacterium</taxon>
    </lineage>
</organism>
<name>A0A238YEY7_9BACT</name>
<keyword evidence="7 8" id="KW-0472">Membrane</keyword>
<feature type="transmembrane region" description="Helical" evidence="8">
    <location>
        <begin position="317"/>
        <end position="337"/>
    </location>
</feature>
<evidence type="ECO:0000256" key="5">
    <source>
        <dbReference type="ARBA" id="ARBA00022692"/>
    </source>
</evidence>
<dbReference type="OrthoDB" id="9775035at2"/>
<feature type="transmembrane region" description="Helical" evidence="8">
    <location>
        <begin position="292"/>
        <end position="311"/>
    </location>
</feature>
<dbReference type="GO" id="GO:0009103">
    <property type="term" value="P:lipopolysaccharide biosynthetic process"/>
    <property type="evidence" value="ECO:0007669"/>
    <property type="project" value="UniProtKB-ARBA"/>
</dbReference>
<evidence type="ECO:0000256" key="4">
    <source>
        <dbReference type="ARBA" id="ARBA00022679"/>
    </source>
</evidence>
<dbReference type="GO" id="GO:0010041">
    <property type="term" value="P:response to iron(III) ion"/>
    <property type="evidence" value="ECO:0007669"/>
    <property type="project" value="TreeGrafter"/>
</dbReference>
<evidence type="ECO:0000256" key="3">
    <source>
        <dbReference type="ARBA" id="ARBA00022676"/>
    </source>
</evidence>
<feature type="transmembrane region" description="Helical" evidence="8">
    <location>
        <begin position="208"/>
        <end position="226"/>
    </location>
</feature>
<evidence type="ECO:0000256" key="6">
    <source>
        <dbReference type="ARBA" id="ARBA00022989"/>
    </source>
</evidence>
<feature type="transmembrane region" description="Helical" evidence="8">
    <location>
        <begin position="85"/>
        <end position="105"/>
    </location>
</feature>
<evidence type="ECO:0000259" key="9">
    <source>
        <dbReference type="Pfam" id="PF13231"/>
    </source>
</evidence>
<feature type="transmembrane region" description="Helical" evidence="8">
    <location>
        <begin position="344"/>
        <end position="364"/>
    </location>
</feature>
<dbReference type="PANTHER" id="PTHR33908:SF3">
    <property type="entry name" value="UNDECAPRENYL PHOSPHATE-ALPHA-4-AMINO-4-DEOXY-L-ARABINOSE ARABINOSYL TRANSFERASE"/>
    <property type="match status" value="1"/>
</dbReference>
<evidence type="ECO:0000256" key="2">
    <source>
        <dbReference type="ARBA" id="ARBA00022475"/>
    </source>
</evidence>
<keyword evidence="4 10" id="KW-0808">Transferase</keyword>
<feature type="transmembrane region" description="Helical" evidence="8">
    <location>
        <begin position="12"/>
        <end position="32"/>
    </location>
</feature>
<gene>
    <name evidence="10" type="ORF">SAMN06265340_103108</name>
</gene>
<evidence type="ECO:0000313" key="10">
    <source>
        <dbReference type="EMBL" id="SNR69836.1"/>
    </source>
</evidence>
<feature type="domain" description="Glycosyltransferase RgtA/B/C/D-like" evidence="9">
    <location>
        <begin position="64"/>
        <end position="223"/>
    </location>
</feature>
<dbReference type="Pfam" id="PF13231">
    <property type="entry name" value="PMT_2"/>
    <property type="match status" value="1"/>
</dbReference>
<dbReference type="EMBL" id="FZOB01000003">
    <property type="protein sequence ID" value="SNR69836.1"/>
    <property type="molecule type" value="Genomic_DNA"/>
</dbReference>
<sequence>MSLREKVGKYEFLLMVLVVFAFFLPLGLYPLFDLDEGAFSEATREMLISGNYITTYLNGVPRFDKPILIYWLQALSVKIFGLNEFAFRFPSALAAAFWAAGIYFFTKKYFGRRSAIFATLFMVSSLQINMIAKAAIADALLNMFIAFSMFSLWIFIEKKENKYIYLSFLFIGFGTLTKGPVAILIPLATFFFYSLFTRNLGKFFKAFFNLKGIAIFSAVALPWYILEYLDQGMNFVRGFFLKHNLERFKKPLEKHSGSFLYYVPVILTGLLPFTTLFLSFLKRMKEFLYKDIGLFLSIWFFFVFLFFSFSGTKLPHYVIYGYTPVFIFMGAVFDKFYKGVDLKLVVPPLILLIFLFFFPDIAVFSKRFIKDMYIKALLDGVPEYFNFTYRVLIAVCGGVILAIPFIKLDRVVKLFIVSFSFLFVVNYVVAPSYANVVQLPIKEAGLIAKDKGYKVVMYGLNVPSFIVYSERLVEKRKPKKGDVVLTKISKLKNIKSYEIIYHKNGIYLIKVK</sequence>
<proteinExistence type="predicted"/>
<feature type="transmembrane region" description="Helical" evidence="8">
    <location>
        <begin position="384"/>
        <end position="404"/>
    </location>
</feature>
<keyword evidence="11" id="KW-1185">Reference proteome</keyword>
<dbReference type="GO" id="GO:0005886">
    <property type="term" value="C:plasma membrane"/>
    <property type="evidence" value="ECO:0007669"/>
    <property type="project" value="UniProtKB-SubCell"/>
</dbReference>
<dbReference type="PANTHER" id="PTHR33908">
    <property type="entry name" value="MANNOSYLTRANSFERASE YKCB-RELATED"/>
    <property type="match status" value="1"/>
</dbReference>
<accession>A0A238YEY7</accession>
<feature type="transmembrane region" description="Helical" evidence="8">
    <location>
        <begin position="168"/>
        <end position="196"/>
    </location>
</feature>
<keyword evidence="3" id="KW-0328">Glycosyltransferase</keyword>
<feature type="transmembrane region" description="Helical" evidence="8">
    <location>
        <begin position="135"/>
        <end position="156"/>
    </location>
</feature>
<dbReference type="InterPro" id="IPR050297">
    <property type="entry name" value="LipidA_mod_glycosyltrf_83"/>
</dbReference>
<feature type="transmembrane region" description="Helical" evidence="8">
    <location>
        <begin position="259"/>
        <end position="280"/>
    </location>
</feature>
<feature type="transmembrane region" description="Helical" evidence="8">
    <location>
        <begin position="411"/>
        <end position="430"/>
    </location>
</feature>
<evidence type="ECO:0000313" key="11">
    <source>
        <dbReference type="Proteomes" id="UP000198405"/>
    </source>
</evidence>
<dbReference type="RefSeq" id="WP_089322655.1">
    <property type="nucleotide sequence ID" value="NZ_FZOB01000003.1"/>
</dbReference>
<evidence type="ECO:0000256" key="8">
    <source>
        <dbReference type="SAM" id="Phobius"/>
    </source>
</evidence>
<dbReference type="Proteomes" id="UP000198405">
    <property type="component" value="Unassembled WGS sequence"/>
</dbReference>